<dbReference type="HOGENOM" id="CLU_000445_92_3_9"/>
<dbReference type="GO" id="GO:0016787">
    <property type="term" value="F:hydrolase activity"/>
    <property type="evidence" value="ECO:0007669"/>
    <property type="project" value="UniProtKB-KW"/>
</dbReference>
<protein>
    <submittedName>
        <fullName evidence="4">HD-GYP domain (HD superfamily hydrolase)</fullName>
    </submittedName>
</protein>
<dbReference type="PANTHER" id="PTHR43155">
    <property type="entry name" value="CYCLIC DI-GMP PHOSPHODIESTERASE PA4108-RELATED"/>
    <property type="match status" value="1"/>
</dbReference>
<dbReference type="STRING" id="272562.CA_C3410"/>
<dbReference type="Gene3D" id="1.10.3210.10">
    <property type="entry name" value="Hypothetical protein af1432"/>
    <property type="match status" value="1"/>
</dbReference>
<dbReference type="GeneID" id="44999904"/>
<feature type="transmembrane region" description="Helical" evidence="1">
    <location>
        <begin position="21"/>
        <end position="36"/>
    </location>
</feature>
<evidence type="ECO:0000259" key="2">
    <source>
        <dbReference type="PROSITE" id="PS51831"/>
    </source>
</evidence>
<keyword evidence="1" id="KW-0472">Membrane</keyword>
<dbReference type="PANTHER" id="PTHR43155:SF2">
    <property type="entry name" value="CYCLIC DI-GMP PHOSPHODIESTERASE PA4108"/>
    <property type="match status" value="1"/>
</dbReference>
<evidence type="ECO:0000256" key="1">
    <source>
        <dbReference type="SAM" id="Phobius"/>
    </source>
</evidence>
<keyword evidence="1" id="KW-1133">Transmembrane helix</keyword>
<dbReference type="PATRIC" id="fig|272562.8.peg.3591"/>
<dbReference type="InterPro" id="IPR006674">
    <property type="entry name" value="HD_domain"/>
</dbReference>
<sequence>MSMQKKTKDIQLKTSEENIKIFGFLDLGAFVAALYINKNIYFNLVILAVTILATIYLMGINDKKQYETAKLVTTLAKTLELRDNYTAVHSKSVAEYARFIAEKLKYSEEDCEKVFIGALLHDIGKIGISDTILNKPLKLTEDEYKTIQEHPQIGFSILELNEDFKENKILDMILYHHERYDGMGYPSGLKGNEIPQCASIVAVADAFDAMTSNRVYRKGKDRSFAVKEIIKNSGTQFDPQVVAAFIEYLSENMDSVKCEDELLVI</sequence>
<dbReference type="InterPro" id="IPR037522">
    <property type="entry name" value="HD_GYP_dom"/>
</dbReference>
<dbReference type="SMART" id="SM00471">
    <property type="entry name" value="HDc"/>
    <property type="match status" value="1"/>
</dbReference>
<dbReference type="InterPro" id="IPR006675">
    <property type="entry name" value="HDIG_dom"/>
</dbReference>
<dbReference type="CDD" id="cd00077">
    <property type="entry name" value="HDc"/>
    <property type="match status" value="1"/>
</dbReference>
<proteinExistence type="predicted"/>
<evidence type="ECO:0000259" key="3">
    <source>
        <dbReference type="PROSITE" id="PS51832"/>
    </source>
</evidence>
<dbReference type="PIR" id="A97319">
    <property type="entry name" value="A97319"/>
</dbReference>
<dbReference type="EMBL" id="AE001437">
    <property type="protein sequence ID" value="AAK81340.1"/>
    <property type="molecule type" value="Genomic_DNA"/>
</dbReference>
<feature type="transmembrane region" description="Helical" evidence="1">
    <location>
        <begin position="42"/>
        <end position="60"/>
    </location>
</feature>
<evidence type="ECO:0000313" key="4">
    <source>
        <dbReference type="EMBL" id="AAK81340.1"/>
    </source>
</evidence>
<name>Q97DR2_CLOAB</name>
<feature type="domain" description="HD" evidence="2">
    <location>
        <begin position="86"/>
        <end position="210"/>
    </location>
</feature>
<dbReference type="PROSITE" id="PS51832">
    <property type="entry name" value="HD_GYP"/>
    <property type="match status" value="1"/>
</dbReference>
<dbReference type="AlphaFoldDB" id="Q97DR2"/>
<feature type="domain" description="HD-GYP" evidence="3">
    <location>
        <begin position="64"/>
        <end position="261"/>
    </location>
</feature>
<organism evidence="4 5">
    <name type="scientific">Clostridium acetobutylicum (strain ATCC 824 / DSM 792 / JCM 1419 / IAM 19013 / LMG 5710 / NBRC 13948 / NRRL B-527 / VKM B-1787 / 2291 / W)</name>
    <dbReference type="NCBI Taxonomy" id="272562"/>
    <lineage>
        <taxon>Bacteria</taxon>
        <taxon>Bacillati</taxon>
        <taxon>Bacillota</taxon>
        <taxon>Clostridia</taxon>
        <taxon>Eubacteriales</taxon>
        <taxon>Clostridiaceae</taxon>
        <taxon>Clostridium</taxon>
    </lineage>
</organism>
<dbReference type="OrthoDB" id="9804747at2"/>
<dbReference type="KEGG" id="cac:CA_C3410"/>
<dbReference type="PROSITE" id="PS51831">
    <property type="entry name" value="HD"/>
    <property type="match status" value="1"/>
</dbReference>
<gene>
    <name evidence="4" type="ordered locus">CA_C3410</name>
</gene>
<dbReference type="RefSeq" id="WP_010966680.1">
    <property type="nucleotide sequence ID" value="NC_003030.1"/>
</dbReference>
<accession>Q97DR2</accession>
<keyword evidence="4" id="KW-0378">Hydrolase</keyword>
<dbReference type="NCBIfam" id="TIGR00277">
    <property type="entry name" value="HDIG"/>
    <property type="match status" value="1"/>
</dbReference>
<dbReference type="InterPro" id="IPR003607">
    <property type="entry name" value="HD/PDEase_dom"/>
</dbReference>
<dbReference type="Pfam" id="PF13487">
    <property type="entry name" value="HD_5"/>
    <property type="match status" value="1"/>
</dbReference>
<evidence type="ECO:0000313" key="5">
    <source>
        <dbReference type="Proteomes" id="UP000000814"/>
    </source>
</evidence>
<keyword evidence="1" id="KW-0812">Transmembrane</keyword>
<dbReference type="SUPFAM" id="SSF109604">
    <property type="entry name" value="HD-domain/PDEase-like"/>
    <property type="match status" value="1"/>
</dbReference>
<keyword evidence="5" id="KW-1185">Reference proteome</keyword>
<reference evidence="4 5" key="1">
    <citation type="journal article" date="2001" name="J. Bacteriol.">
        <title>Genome sequence and comparative analysis of the solvent-producing bacterium Clostridium acetobutylicum.</title>
        <authorList>
            <person name="Nolling J."/>
            <person name="Breton G."/>
            <person name="Omelchenko M.V."/>
            <person name="Makarova K.S."/>
            <person name="Zeng Q."/>
            <person name="Gibson R."/>
            <person name="Lee H.M."/>
            <person name="Dubois J."/>
            <person name="Qiu D."/>
            <person name="Hitti J."/>
            <person name="Wolf Y.I."/>
            <person name="Tatusov R.L."/>
            <person name="Sabathe F."/>
            <person name="Doucette-Stamm L."/>
            <person name="Soucaille P."/>
            <person name="Daly M.J."/>
            <person name="Bennett G.N."/>
            <person name="Koonin E.V."/>
            <person name="Smith D.R."/>
        </authorList>
    </citation>
    <scope>NUCLEOTIDE SEQUENCE [LARGE SCALE GENOMIC DNA]</scope>
    <source>
        <strain evidence="5">ATCC 824 / DSM 792 / JCM 1419 / LMG 5710 / VKM B-1787</strain>
    </source>
</reference>
<dbReference type="Proteomes" id="UP000000814">
    <property type="component" value="Chromosome"/>
</dbReference>
<dbReference type="eggNOG" id="COG2206">
    <property type="taxonomic scope" value="Bacteria"/>
</dbReference>